<gene>
    <name evidence="1" type="ORF">AWH48_16440</name>
</gene>
<reference evidence="1 2" key="1">
    <citation type="submission" date="2016-01" db="EMBL/GenBank/DDBJ databases">
        <title>Investigation of taxonomic status of Bacillus aminovorans.</title>
        <authorList>
            <person name="Verma A."/>
            <person name="Pal Y."/>
            <person name="Krishnamurthi S."/>
        </authorList>
    </citation>
    <scope>NUCLEOTIDE SEQUENCE [LARGE SCALE GENOMIC DNA]</scope>
    <source>
        <strain evidence="1 2">DSM 4337</strain>
    </source>
</reference>
<proteinExistence type="predicted"/>
<accession>A0A177KZX2</accession>
<organism evidence="1 2">
    <name type="scientific">Domibacillus aminovorans</name>
    <dbReference type="NCBI Taxonomy" id="29332"/>
    <lineage>
        <taxon>Bacteria</taxon>
        <taxon>Bacillati</taxon>
        <taxon>Bacillota</taxon>
        <taxon>Bacilli</taxon>
        <taxon>Bacillales</taxon>
        <taxon>Bacillaceae</taxon>
        <taxon>Domibacillus</taxon>
    </lineage>
</organism>
<evidence type="ECO:0000313" key="1">
    <source>
        <dbReference type="EMBL" id="OAH58595.1"/>
    </source>
</evidence>
<evidence type="ECO:0000313" key="2">
    <source>
        <dbReference type="Proteomes" id="UP000077271"/>
    </source>
</evidence>
<dbReference type="EMBL" id="LQWZ01000007">
    <property type="protein sequence ID" value="OAH58595.1"/>
    <property type="molecule type" value="Genomic_DNA"/>
</dbReference>
<name>A0A177KZX2_9BACI</name>
<sequence>MVTKMIKLSQMLRQQLYLSAFYNFCSRSKGSLREIEGCLFGLLLVSKTIVFETILSINHFDCHFRIYFSPFLSAILHIQL</sequence>
<dbReference type="AlphaFoldDB" id="A0A177KZX2"/>
<protein>
    <submittedName>
        <fullName evidence="1">Uncharacterized protein</fullName>
    </submittedName>
</protein>
<comment type="caution">
    <text evidence="1">The sequence shown here is derived from an EMBL/GenBank/DDBJ whole genome shotgun (WGS) entry which is preliminary data.</text>
</comment>
<dbReference type="Proteomes" id="UP000077271">
    <property type="component" value="Unassembled WGS sequence"/>
</dbReference>